<sequence>MEISQLFNVVYYLFNLVKSFIRYIVEQTILKGRPELANSFSSAITIMATLTTIYVLIVFISATRKAIGIIIAIGWILLIISMLLAIIGI</sequence>
<name>A0A523BCP3_9CREN</name>
<gene>
    <name evidence="3" type="ORF">DSO09_03815</name>
    <name evidence="2" type="ORF">EF809_02585</name>
</gene>
<evidence type="ECO:0000313" key="2">
    <source>
        <dbReference type="EMBL" id="RZN56525.1"/>
    </source>
</evidence>
<comment type="caution">
    <text evidence="3">The sequence shown here is derived from an EMBL/GenBank/DDBJ whole genome shotgun (WGS) entry which is preliminary data.</text>
</comment>
<keyword evidence="1" id="KW-1133">Transmembrane helix</keyword>
<feature type="transmembrane region" description="Helical" evidence="1">
    <location>
        <begin position="66"/>
        <end position="87"/>
    </location>
</feature>
<evidence type="ECO:0000256" key="1">
    <source>
        <dbReference type="SAM" id="Phobius"/>
    </source>
</evidence>
<dbReference type="Proteomes" id="UP000317265">
    <property type="component" value="Unassembled WGS sequence"/>
</dbReference>
<keyword evidence="1" id="KW-0812">Transmembrane</keyword>
<keyword evidence="1" id="KW-0472">Membrane</keyword>
<accession>A0A523BCP3</accession>
<reference evidence="3 5" key="1">
    <citation type="journal article" date="2019" name="Nat. Microbiol.">
        <title>Expanding anaerobic alkane metabolism in the domain of Archaea.</title>
        <authorList>
            <person name="Wang Y."/>
            <person name="Wegener G."/>
            <person name="Hou J."/>
            <person name="Wang F."/>
            <person name="Xiao X."/>
        </authorList>
    </citation>
    <scope>NUCLEOTIDE SEQUENCE [LARGE SCALE GENOMIC DNA]</scope>
    <source>
        <strain evidence="3">WYZ-LMO11</strain>
    </source>
</reference>
<feature type="transmembrane region" description="Helical" evidence="1">
    <location>
        <begin position="6"/>
        <end position="25"/>
    </location>
</feature>
<evidence type="ECO:0000313" key="4">
    <source>
        <dbReference type="Proteomes" id="UP000316080"/>
    </source>
</evidence>
<organism evidence="3 5">
    <name type="scientific">Thermoproteota archaeon</name>
    <dbReference type="NCBI Taxonomy" id="2056631"/>
    <lineage>
        <taxon>Archaea</taxon>
        <taxon>Thermoproteota</taxon>
    </lineage>
</organism>
<dbReference type="EMBL" id="QNVI01000044">
    <property type="protein sequence ID" value="TDA38698.1"/>
    <property type="molecule type" value="Genomic_DNA"/>
</dbReference>
<evidence type="ECO:0000313" key="5">
    <source>
        <dbReference type="Proteomes" id="UP000317265"/>
    </source>
</evidence>
<feature type="transmembrane region" description="Helical" evidence="1">
    <location>
        <begin position="37"/>
        <end position="60"/>
    </location>
</feature>
<reference evidence="2 4" key="2">
    <citation type="journal article" date="2019" name="Nat. Microbiol.">
        <title>Wide diversity of methane and short-chain alkane metabolisms in uncultured archaea.</title>
        <authorList>
            <person name="Borrel G."/>
            <person name="Adam P.S."/>
            <person name="McKay L.J."/>
            <person name="Chen L.X."/>
            <person name="Sierra-Garcia I.N."/>
            <person name="Sieber C.M."/>
            <person name="Letourneur Q."/>
            <person name="Ghozlane A."/>
            <person name="Andersen G.L."/>
            <person name="Li W.J."/>
            <person name="Hallam S.J."/>
            <person name="Muyzer G."/>
            <person name="de Oliveira V.M."/>
            <person name="Inskeep W.P."/>
            <person name="Banfield J.F."/>
            <person name="Gribaldo S."/>
        </authorList>
    </citation>
    <scope>NUCLEOTIDE SEQUENCE [LARGE SCALE GENOMIC DNA]</scope>
    <source>
        <strain evidence="2">Verst-YHS</strain>
    </source>
</reference>
<evidence type="ECO:0000313" key="3">
    <source>
        <dbReference type="EMBL" id="TDA38698.1"/>
    </source>
</evidence>
<dbReference type="Proteomes" id="UP000316080">
    <property type="component" value="Unassembled WGS sequence"/>
</dbReference>
<protein>
    <submittedName>
        <fullName evidence="3">Uncharacterized protein</fullName>
    </submittedName>
</protein>
<dbReference type="EMBL" id="RXIH01000022">
    <property type="protein sequence ID" value="RZN56525.1"/>
    <property type="molecule type" value="Genomic_DNA"/>
</dbReference>
<proteinExistence type="predicted"/>
<dbReference type="AlphaFoldDB" id="A0A523BCP3"/>